<dbReference type="PANTHER" id="PTHR30290:SF72">
    <property type="entry name" value="HTH-TYPE TRANSCRIPTIONAL REGULATOR SGRR"/>
    <property type="match status" value="1"/>
</dbReference>
<dbReference type="PANTHER" id="PTHR30290">
    <property type="entry name" value="PERIPLASMIC BINDING COMPONENT OF ABC TRANSPORTER"/>
    <property type="match status" value="1"/>
</dbReference>
<evidence type="ECO:0000259" key="2">
    <source>
        <dbReference type="Pfam" id="PF00496"/>
    </source>
</evidence>
<gene>
    <name evidence="4" type="ORF">PGLA_17625</name>
</gene>
<dbReference type="InterPro" id="IPR039424">
    <property type="entry name" value="SBP_5"/>
</dbReference>
<evidence type="ECO:0000313" key="4">
    <source>
        <dbReference type="EMBL" id="OAB40791.1"/>
    </source>
</evidence>
<proteinExistence type="predicted"/>
<comment type="caution">
    <text evidence="4">The sequence shown here is derived from an EMBL/GenBank/DDBJ whole genome shotgun (WGS) entry which is preliminary data.</text>
</comment>
<dbReference type="Pfam" id="PF00496">
    <property type="entry name" value="SBP_bac_5"/>
    <property type="match status" value="1"/>
</dbReference>
<organism evidence="4 5">
    <name type="scientific">Paenibacillus glacialis</name>
    <dbReference type="NCBI Taxonomy" id="494026"/>
    <lineage>
        <taxon>Bacteria</taxon>
        <taxon>Bacillati</taxon>
        <taxon>Bacillota</taxon>
        <taxon>Bacilli</taxon>
        <taxon>Bacillales</taxon>
        <taxon>Paenibacillaceae</taxon>
        <taxon>Paenibacillus</taxon>
    </lineage>
</organism>
<accession>A0A168JLE8</accession>
<dbReference type="STRING" id="494026.PGLA_17625"/>
<dbReference type="EMBL" id="LVJH01000034">
    <property type="protein sequence ID" value="OAB40791.1"/>
    <property type="molecule type" value="Genomic_DNA"/>
</dbReference>
<dbReference type="SUPFAM" id="SSF53850">
    <property type="entry name" value="Periplasmic binding protein-like II"/>
    <property type="match status" value="1"/>
</dbReference>
<protein>
    <submittedName>
        <fullName evidence="4">ABC transporter substrate-binding protein</fullName>
    </submittedName>
</protein>
<feature type="domain" description="Solute-binding protein family 5" evidence="2">
    <location>
        <begin position="173"/>
        <end position="387"/>
    </location>
</feature>
<name>A0A168JLE8_9BACL</name>
<evidence type="ECO:0000256" key="1">
    <source>
        <dbReference type="ARBA" id="ARBA00023125"/>
    </source>
</evidence>
<evidence type="ECO:0000313" key="5">
    <source>
        <dbReference type="Proteomes" id="UP000076967"/>
    </source>
</evidence>
<evidence type="ECO:0000259" key="3">
    <source>
        <dbReference type="Pfam" id="PF12793"/>
    </source>
</evidence>
<dbReference type="GO" id="GO:1904680">
    <property type="term" value="F:peptide transmembrane transporter activity"/>
    <property type="evidence" value="ECO:0007669"/>
    <property type="project" value="TreeGrafter"/>
</dbReference>
<dbReference type="GO" id="GO:0003677">
    <property type="term" value="F:DNA binding"/>
    <property type="evidence" value="ECO:0007669"/>
    <property type="project" value="UniProtKB-KW"/>
</dbReference>
<sequence>MKLHNQFLRLYSHYGTSEDVQITLDELATTLNCTHRNASIVIGNMVEHEWIHWEPKRGRGRRSTLRFLIQPEEIAAQSMMKAISRQDLKHAIDQIRIHARSSMMQDRLQEWLLTYFGHHSEIRSNKQIDTLRLPIRERLHTLDPLYMNLLAESFVSSHVFDGLTRRANNSDDILPNIAHAWDVDSSRTQWTFYLRKEVLFHHGTLMTAHDVVYTFERLIETSQKTLYGFISKQIKSIRALNPTTVIIQLKEPNELFLSFLSTSRAAIVPRELDQLGEASFGTKPIGTGPFKVTEMNDSICVLEVFTHYFQGRAHLDRVEIVSVPWDIPSDKTDSEHTPDPLSPFHIIHNPSLAEGASWSQIHSEASVRKFVTCNTKKTGPLNDPVVRAHILSCLRGEESFLNYGDSLNHGHVSENKLPLQIATIPQYKQDADFIAERLAKFGYVCHVIPTSLEEFKGSIRLESDLIVFSLFRDQDEQLRLFDLYLTMSEHVEPHTRVDIDTLLHHVMREANSHIRAQRFAQIEARLIQEHQLHILYERPVQTAYLPSVRGVTFNSQGWVDLRHIWFPPLPDVT</sequence>
<dbReference type="RefSeq" id="WP_068535363.1">
    <property type="nucleotide sequence ID" value="NZ_LVJH01000034.1"/>
</dbReference>
<dbReference type="Gene3D" id="3.40.190.10">
    <property type="entry name" value="Periplasmic binding protein-like II"/>
    <property type="match status" value="1"/>
</dbReference>
<feature type="domain" description="Transcriptional regulator SgrR N-terminal HTH" evidence="3">
    <location>
        <begin position="2"/>
        <end position="98"/>
    </location>
</feature>
<keyword evidence="1" id="KW-0238">DNA-binding</keyword>
<dbReference type="Proteomes" id="UP000076967">
    <property type="component" value="Unassembled WGS sequence"/>
</dbReference>
<dbReference type="InterPro" id="IPR025370">
    <property type="entry name" value="SgrR_HTH_N"/>
</dbReference>
<dbReference type="InterPro" id="IPR000914">
    <property type="entry name" value="SBP_5_dom"/>
</dbReference>
<keyword evidence="5" id="KW-1185">Reference proteome</keyword>
<dbReference type="AlphaFoldDB" id="A0A168JLE8"/>
<dbReference type="GO" id="GO:0015833">
    <property type="term" value="P:peptide transport"/>
    <property type="evidence" value="ECO:0007669"/>
    <property type="project" value="TreeGrafter"/>
</dbReference>
<dbReference type="OrthoDB" id="5894719at2"/>
<dbReference type="Pfam" id="PF12793">
    <property type="entry name" value="SgrR_N"/>
    <property type="match status" value="1"/>
</dbReference>
<reference evidence="4 5" key="1">
    <citation type="submission" date="2016-03" db="EMBL/GenBank/DDBJ databases">
        <title>Draft genome sequence of Paenibacillus glacialis DSM 22343.</title>
        <authorList>
            <person name="Shin S.-K."/>
            <person name="Yi H."/>
        </authorList>
    </citation>
    <scope>NUCLEOTIDE SEQUENCE [LARGE SCALE GENOMIC DNA]</scope>
    <source>
        <strain evidence="4 5">DSM 22343</strain>
    </source>
</reference>